<comment type="caution">
    <text evidence="2">The sequence shown here is derived from an EMBL/GenBank/DDBJ whole genome shotgun (WGS) entry which is preliminary data.</text>
</comment>
<feature type="compositionally biased region" description="Polar residues" evidence="1">
    <location>
        <begin position="21"/>
        <end position="34"/>
    </location>
</feature>
<dbReference type="GO" id="GO:0051056">
    <property type="term" value="P:regulation of small GTPase mediated signal transduction"/>
    <property type="evidence" value="ECO:0007669"/>
    <property type="project" value="InterPro"/>
</dbReference>
<protein>
    <submittedName>
        <fullName evidence="2">Ral GTPase-activating subunit beta-like isoform X1</fullName>
    </submittedName>
</protein>
<dbReference type="STRING" id="84645.A0A498L6J2"/>
<dbReference type="InterPro" id="IPR035974">
    <property type="entry name" value="Rap/Ran-GAP_sf"/>
</dbReference>
<organism evidence="2 3">
    <name type="scientific">Labeo rohita</name>
    <name type="common">Indian major carp</name>
    <name type="synonym">Cyprinus rohita</name>
    <dbReference type="NCBI Taxonomy" id="84645"/>
    <lineage>
        <taxon>Eukaryota</taxon>
        <taxon>Metazoa</taxon>
        <taxon>Chordata</taxon>
        <taxon>Craniata</taxon>
        <taxon>Vertebrata</taxon>
        <taxon>Euteleostomi</taxon>
        <taxon>Actinopterygii</taxon>
        <taxon>Neopterygii</taxon>
        <taxon>Teleostei</taxon>
        <taxon>Ostariophysi</taxon>
        <taxon>Cypriniformes</taxon>
        <taxon>Cyprinidae</taxon>
        <taxon>Labeoninae</taxon>
        <taxon>Labeonini</taxon>
        <taxon>Labeo</taxon>
    </lineage>
</organism>
<dbReference type="EMBL" id="QBIY01013471">
    <property type="protein sequence ID" value="RXN03718.1"/>
    <property type="molecule type" value="Genomic_DNA"/>
</dbReference>
<evidence type="ECO:0000313" key="2">
    <source>
        <dbReference type="EMBL" id="RXN03718.1"/>
    </source>
</evidence>
<proteinExistence type="predicted"/>
<evidence type="ECO:0000313" key="3">
    <source>
        <dbReference type="Proteomes" id="UP000290572"/>
    </source>
</evidence>
<keyword evidence="3" id="KW-1185">Reference proteome</keyword>
<evidence type="ECO:0000256" key="1">
    <source>
        <dbReference type="SAM" id="MobiDB-lite"/>
    </source>
</evidence>
<dbReference type="Proteomes" id="UP000290572">
    <property type="component" value="Unassembled WGS sequence"/>
</dbReference>
<dbReference type="SUPFAM" id="SSF111347">
    <property type="entry name" value="Rap/Ran-GAP"/>
    <property type="match status" value="1"/>
</dbReference>
<dbReference type="PANTHER" id="PTHR21344:SF1">
    <property type="entry name" value="RAL GTPASE-ACTIVATING PROTEIN SUBUNIT BETA"/>
    <property type="match status" value="1"/>
</dbReference>
<name>A0A498L6J2_LABRO</name>
<dbReference type="InterPro" id="IPR039930">
    <property type="entry name" value="RALGAPB"/>
</dbReference>
<sequence>MELLPSLLKQPNLTLELFPNHSDNMGPTQRSPTVKSRKLPPGRTIPPLGPDTKVLVVWVERYDDIENFPVSELLAETSTGVETAVNSSASRSSSSEKDIPIIFIHPLKTGFLVRQTVINACRRKRLESDSYSPPHVRRKQKIAEIVNRYRNKQLEPEFYTSLFLEVDEVTGLQQGNGHSMLWGAVGYEY</sequence>
<reference evidence="2 3" key="1">
    <citation type="submission" date="2018-03" db="EMBL/GenBank/DDBJ databases">
        <title>Draft genome sequence of Rohu Carp (Labeo rohita).</title>
        <authorList>
            <person name="Das P."/>
            <person name="Kushwaha B."/>
            <person name="Joshi C.G."/>
            <person name="Kumar D."/>
            <person name="Nagpure N.S."/>
            <person name="Sahoo L."/>
            <person name="Das S.P."/>
            <person name="Bit A."/>
            <person name="Patnaik S."/>
            <person name="Meher P.K."/>
            <person name="Jayasankar P."/>
            <person name="Koringa P.G."/>
            <person name="Patel N.V."/>
            <person name="Hinsu A.T."/>
            <person name="Kumar R."/>
            <person name="Pandey M."/>
            <person name="Agarwal S."/>
            <person name="Srivastava S."/>
            <person name="Singh M."/>
            <person name="Iquebal M.A."/>
            <person name="Jaiswal S."/>
            <person name="Angadi U.B."/>
            <person name="Kumar N."/>
            <person name="Raza M."/>
            <person name="Shah T.M."/>
            <person name="Rai A."/>
            <person name="Jena J.K."/>
        </authorList>
    </citation>
    <scope>NUCLEOTIDE SEQUENCE [LARGE SCALE GENOMIC DNA]</scope>
    <source>
        <strain evidence="2">DASCIFA01</strain>
        <tissue evidence="2">Testis</tissue>
    </source>
</reference>
<dbReference type="PANTHER" id="PTHR21344">
    <property type="entry name" value="RAL GTPASE-ACTIVATING PROTEIN SUBUNIT BETA"/>
    <property type="match status" value="1"/>
</dbReference>
<accession>A0A498L6J2</accession>
<dbReference type="AlphaFoldDB" id="A0A498L6J2"/>
<gene>
    <name evidence="2" type="ORF">ROHU_013304</name>
</gene>
<dbReference type="GO" id="GO:0005096">
    <property type="term" value="F:GTPase activator activity"/>
    <property type="evidence" value="ECO:0007669"/>
    <property type="project" value="InterPro"/>
</dbReference>
<feature type="region of interest" description="Disordered" evidence="1">
    <location>
        <begin position="18"/>
        <end position="46"/>
    </location>
</feature>